<dbReference type="EnsemblMetazoa" id="PPA44956.1">
    <property type="protein sequence ID" value="PPA44956.1"/>
    <property type="gene ID" value="WBGene00283325"/>
</dbReference>
<accession>A0A8R1Z1M4</accession>
<reference evidence="1" key="2">
    <citation type="submission" date="2022-06" db="UniProtKB">
        <authorList>
            <consortium name="EnsemblMetazoa"/>
        </authorList>
    </citation>
    <scope>IDENTIFICATION</scope>
    <source>
        <strain evidence="1">PS312</strain>
    </source>
</reference>
<name>A0A2A6CBV9_PRIPA</name>
<organism evidence="1 2">
    <name type="scientific">Pristionchus pacificus</name>
    <name type="common">Parasitic nematode worm</name>
    <dbReference type="NCBI Taxonomy" id="54126"/>
    <lineage>
        <taxon>Eukaryota</taxon>
        <taxon>Metazoa</taxon>
        <taxon>Ecdysozoa</taxon>
        <taxon>Nematoda</taxon>
        <taxon>Chromadorea</taxon>
        <taxon>Rhabditida</taxon>
        <taxon>Rhabditina</taxon>
        <taxon>Diplogasteromorpha</taxon>
        <taxon>Diplogasteroidea</taxon>
        <taxon>Neodiplogasteridae</taxon>
        <taxon>Pristionchus</taxon>
    </lineage>
</organism>
<sequence length="63" mass="6840">MAAADGLYASTALRMPEVNNMLHVLQGLQGREEGAVGGAARNEFPLLQDTRQSSETQLESRDH</sequence>
<reference evidence="2" key="1">
    <citation type="journal article" date="2008" name="Nat. Genet.">
        <title>The Pristionchus pacificus genome provides a unique perspective on nematode lifestyle and parasitism.</title>
        <authorList>
            <person name="Dieterich C."/>
            <person name="Clifton S.W."/>
            <person name="Schuster L.N."/>
            <person name="Chinwalla A."/>
            <person name="Delehaunty K."/>
            <person name="Dinkelacker I."/>
            <person name="Fulton L."/>
            <person name="Fulton R."/>
            <person name="Godfrey J."/>
            <person name="Minx P."/>
            <person name="Mitreva M."/>
            <person name="Roeseler W."/>
            <person name="Tian H."/>
            <person name="Witte H."/>
            <person name="Yang S.P."/>
            <person name="Wilson R.K."/>
            <person name="Sommer R.J."/>
        </authorList>
    </citation>
    <scope>NUCLEOTIDE SEQUENCE [LARGE SCALE GENOMIC DNA]</scope>
    <source>
        <strain evidence="2">PS312</strain>
    </source>
</reference>
<proteinExistence type="predicted"/>
<dbReference type="AlphaFoldDB" id="A0A2A6CBV9"/>
<accession>A0A2A6CBV9</accession>
<keyword evidence="2" id="KW-1185">Reference proteome</keyword>
<evidence type="ECO:0000313" key="1">
    <source>
        <dbReference type="EnsemblMetazoa" id="PPA44956.1"/>
    </source>
</evidence>
<dbReference type="Proteomes" id="UP000005239">
    <property type="component" value="Unassembled WGS sequence"/>
</dbReference>
<gene>
    <name evidence="1" type="primary">WBGene00283325</name>
</gene>
<evidence type="ECO:0000313" key="2">
    <source>
        <dbReference type="Proteomes" id="UP000005239"/>
    </source>
</evidence>
<protein>
    <submittedName>
        <fullName evidence="1">Uncharacterized protein</fullName>
    </submittedName>
</protein>